<feature type="region of interest" description="Disordered" evidence="2">
    <location>
        <begin position="145"/>
        <end position="212"/>
    </location>
</feature>
<evidence type="ECO:0000256" key="1">
    <source>
        <dbReference type="ARBA" id="ARBA00006865"/>
    </source>
</evidence>
<comment type="caution">
    <text evidence="5">The sequence shown here is derived from an EMBL/GenBank/DDBJ whole genome shotgun (WGS) entry which is preliminary data.</text>
</comment>
<dbReference type="PANTHER" id="PTHR10963:SF55">
    <property type="entry name" value="GLYCOSIDE HYDROLASE FAMILY 16 PROTEIN"/>
    <property type="match status" value="1"/>
</dbReference>
<keyword evidence="3" id="KW-0732">Signal</keyword>
<evidence type="ECO:0000313" key="6">
    <source>
        <dbReference type="Proteomes" id="UP001206483"/>
    </source>
</evidence>
<dbReference type="RefSeq" id="WP_253795400.1">
    <property type="nucleotide sequence ID" value="NZ_BAAAUB010000125.1"/>
</dbReference>
<organism evidence="5 6">
    <name type="scientific">Kitasatospora paracochleata</name>
    <dbReference type="NCBI Taxonomy" id="58354"/>
    <lineage>
        <taxon>Bacteria</taxon>
        <taxon>Bacillati</taxon>
        <taxon>Actinomycetota</taxon>
        <taxon>Actinomycetes</taxon>
        <taxon>Kitasatosporales</taxon>
        <taxon>Streptomycetaceae</taxon>
        <taxon>Kitasatospora</taxon>
    </lineage>
</organism>
<keyword evidence="6" id="KW-1185">Reference proteome</keyword>
<dbReference type="CDD" id="cd08023">
    <property type="entry name" value="GH16_laminarinase_like"/>
    <property type="match status" value="1"/>
</dbReference>
<dbReference type="InterPro" id="IPR000757">
    <property type="entry name" value="Beta-glucanase-like"/>
</dbReference>
<evidence type="ECO:0000256" key="2">
    <source>
        <dbReference type="SAM" id="MobiDB-lite"/>
    </source>
</evidence>
<proteinExistence type="inferred from homology"/>
<feature type="domain" description="GH16" evidence="4">
    <location>
        <begin position="189"/>
        <end position="435"/>
    </location>
</feature>
<evidence type="ECO:0000256" key="3">
    <source>
        <dbReference type="SAM" id="SignalP"/>
    </source>
</evidence>
<dbReference type="Proteomes" id="UP001206483">
    <property type="component" value="Unassembled WGS sequence"/>
</dbReference>
<dbReference type="Pfam" id="PF26113">
    <property type="entry name" value="GH16_XgeA"/>
    <property type="match status" value="1"/>
</dbReference>
<accession>A0ABT1IU15</accession>
<dbReference type="EMBL" id="JAMZDX010000002">
    <property type="protein sequence ID" value="MCP2308622.1"/>
    <property type="molecule type" value="Genomic_DNA"/>
</dbReference>
<feature type="chain" id="PRO_5045641743" evidence="3">
    <location>
        <begin position="42"/>
        <end position="435"/>
    </location>
</feature>
<evidence type="ECO:0000259" key="4">
    <source>
        <dbReference type="PROSITE" id="PS51762"/>
    </source>
</evidence>
<feature type="signal peptide" evidence="3">
    <location>
        <begin position="1"/>
        <end position="41"/>
    </location>
</feature>
<feature type="compositionally biased region" description="Low complexity" evidence="2">
    <location>
        <begin position="145"/>
        <end position="210"/>
    </location>
</feature>
<reference evidence="5 6" key="1">
    <citation type="submission" date="2022-06" db="EMBL/GenBank/DDBJ databases">
        <title>Sequencing the genomes of 1000 actinobacteria strains.</title>
        <authorList>
            <person name="Klenk H.-P."/>
        </authorList>
    </citation>
    <scope>NUCLEOTIDE SEQUENCE [LARGE SCALE GENOMIC DNA]</scope>
    <source>
        <strain evidence="5 6">DSM 41656</strain>
    </source>
</reference>
<evidence type="ECO:0000313" key="5">
    <source>
        <dbReference type="EMBL" id="MCP2308622.1"/>
    </source>
</evidence>
<dbReference type="PANTHER" id="PTHR10963">
    <property type="entry name" value="GLYCOSYL HYDROLASE-RELATED"/>
    <property type="match status" value="1"/>
</dbReference>
<dbReference type="Gene3D" id="2.60.120.200">
    <property type="match status" value="1"/>
</dbReference>
<name>A0ABT1IU15_9ACTN</name>
<sequence length="435" mass="44524">MPRHSKHRRVSHPGKVRLAAFGLSLAAIGTGAAAWAGPARAAEPVVVDSLSLTPSSPDANATVTATAKLHAARSVSVQALTVAVRGADGSNYDFRGAVAGTLGTKQQTFTPEGRTFPAGTYKVFVAYETNNVWHNLNPVKTFTSGPASAATPAPSATPTTAAPTTAAPTPTAAPTTAKPTPTAAPTTAAPTTAAPTPTAAPSTAAPASGTGPVGIPGSWRSVWGDEFNATSVDSSKWTANWLGCATCTTPPVNGAESGAYAPSQATVSGGSLHLTAVNQATTVNGTTYPYRSGMVQSNGKAQFTYGAFEARIYLPPSGSQVANWPAFWTDGQSWPADGEMDIMEGLSGQACYHYHSPSGGPGGCAGGNFSGWHTFGADWEPGSVTYYYDGVKVGQITSGISSSPQYVILNNAVSSGNPTVTPADMQVDYVRVWQH</sequence>
<dbReference type="PROSITE" id="PS51762">
    <property type="entry name" value="GH16_2"/>
    <property type="match status" value="1"/>
</dbReference>
<gene>
    <name evidence="5" type="ORF">FHR36_001746</name>
</gene>
<protein>
    <submittedName>
        <fullName evidence="5">Beta-glucanase (GH16 family)</fullName>
    </submittedName>
</protein>
<dbReference type="SUPFAM" id="SSF49899">
    <property type="entry name" value="Concanavalin A-like lectins/glucanases"/>
    <property type="match status" value="1"/>
</dbReference>
<dbReference type="InterPro" id="IPR050546">
    <property type="entry name" value="Glycosyl_Hydrlase_16"/>
</dbReference>
<dbReference type="InterPro" id="IPR013320">
    <property type="entry name" value="ConA-like_dom_sf"/>
</dbReference>
<comment type="similarity">
    <text evidence="1">Belongs to the glycosyl hydrolase 16 family.</text>
</comment>